<dbReference type="InterPro" id="IPR015590">
    <property type="entry name" value="Aldehyde_DH_dom"/>
</dbReference>
<organism evidence="3 4">
    <name type="scientific">Marasmius crinis-equi</name>
    <dbReference type="NCBI Taxonomy" id="585013"/>
    <lineage>
        <taxon>Eukaryota</taxon>
        <taxon>Fungi</taxon>
        <taxon>Dikarya</taxon>
        <taxon>Basidiomycota</taxon>
        <taxon>Agaricomycotina</taxon>
        <taxon>Agaricomycetes</taxon>
        <taxon>Agaricomycetidae</taxon>
        <taxon>Agaricales</taxon>
        <taxon>Marasmiineae</taxon>
        <taxon>Marasmiaceae</taxon>
        <taxon>Marasmius</taxon>
    </lineage>
</organism>
<gene>
    <name evidence="3" type="ORF">V5O48_002629</name>
</gene>
<evidence type="ECO:0000259" key="2">
    <source>
        <dbReference type="Pfam" id="PF00171"/>
    </source>
</evidence>
<evidence type="ECO:0000256" key="1">
    <source>
        <dbReference type="ARBA" id="ARBA00009986"/>
    </source>
</evidence>
<dbReference type="PANTHER" id="PTHR11699">
    <property type="entry name" value="ALDEHYDE DEHYDROGENASE-RELATED"/>
    <property type="match status" value="1"/>
</dbReference>
<dbReference type="Gene3D" id="3.40.605.10">
    <property type="entry name" value="Aldehyde Dehydrogenase, Chain A, domain 1"/>
    <property type="match status" value="1"/>
</dbReference>
<comment type="similarity">
    <text evidence="1">Belongs to the aldehyde dehydrogenase family.</text>
</comment>
<name>A0ABR3FVH7_9AGAR</name>
<keyword evidence="4" id="KW-1185">Reference proteome</keyword>
<dbReference type="EMBL" id="JBAHYK010000062">
    <property type="protein sequence ID" value="KAL0579353.1"/>
    <property type="molecule type" value="Genomic_DNA"/>
</dbReference>
<dbReference type="InterPro" id="IPR016162">
    <property type="entry name" value="Ald_DH_N"/>
</dbReference>
<dbReference type="Proteomes" id="UP001465976">
    <property type="component" value="Unassembled WGS sequence"/>
</dbReference>
<accession>A0ABR3FVH7</accession>
<evidence type="ECO:0000313" key="3">
    <source>
        <dbReference type="EMBL" id="KAL0579353.1"/>
    </source>
</evidence>
<protein>
    <recommendedName>
        <fullName evidence="2">Aldehyde dehydrogenase domain-containing protein</fullName>
    </recommendedName>
</protein>
<feature type="domain" description="Aldehyde dehydrogenase" evidence="2">
    <location>
        <begin position="31"/>
        <end position="114"/>
    </location>
</feature>
<evidence type="ECO:0000313" key="4">
    <source>
        <dbReference type="Proteomes" id="UP001465976"/>
    </source>
</evidence>
<dbReference type="SUPFAM" id="SSF53720">
    <property type="entry name" value="ALDH-like"/>
    <property type="match status" value="1"/>
</dbReference>
<proteinExistence type="inferred from homology"/>
<reference evidence="3 4" key="1">
    <citation type="submission" date="2024-02" db="EMBL/GenBank/DDBJ databases">
        <title>A draft genome for the cacao thread blight pathogen Marasmius crinis-equi.</title>
        <authorList>
            <person name="Cohen S.P."/>
            <person name="Baruah I.K."/>
            <person name="Amoako-Attah I."/>
            <person name="Bukari Y."/>
            <person name="Meinhardt L.W."/>
            <person name="Bailey B.A."/>
        </authorList>
    </citation>
    <scope>NUCLEOTIDE SEQUENCE [LARGE SCALE GENOMIC DNA]</scope>
    <source>
        <strain evidence="3 4">GH-76</strain>
    </source>
</reference>
<dbReference type="Pfam" id="PF00171">
    <property type="entry name" value="Aldedh"/>
    <property type="match status" value="1"/>
</dbReference>
<dbReference type="InterPro" id="IPR016161">
    <property type="entry name" value="Ald_DH/histidinol_DH"/>
</dbReference>
<sequence length="118" mass="12391">MASKQFTLQLDTAAYKGTVSVNTGLFIGGKWVDPADGGTIDVINPATGKLITTVSAGTDKDVDVAVDIAKKAFKDSWGLKVPGTERAKLLNKLADLVEANLEELAALESLDTGELSRV</sequence>
<comment type="caution">
    <text evidence="3">The sequence shown here is derived from an EMBL/GenBank/DDBJ whole genome shotgun (WGS) entry which is preliminary data.</text>
</comment>